<evidence type="ECO:0000313" key="2">
    <source>
        <dbReference type="Proteomes" id="UP000492820"/>
    </source>
</evidence>
<reference evidence="1" key="2">
    <citation type="submission" date="2014-06" db="EMBL/GenBank/DDBJ databases">
        <authorList>
            <person name="Aslett M."/>
        </authorList>
    </citation>
    <scope>NUCLEOTIDE SEQUENCE</scope>
</reference>
<evidence type="ECO:0000313" key="3">
    <source>
        <dbReference type="WBParaSite" id="EgrG_000494100"/>
    </source>
</evidence>
<dbReference type="EMBL" id="LK028579">
    <property type="protein sequence ID" value="CDS19613.1"/>
    <property type="molecule type" value="Genomic_DNA"/>
</dbReference>
<organism evidence="1">
    <name type="scientific">Echinococcus granulosus</name>
    <name type="common">Hydatid tapeworm</name>
    <dbReference type="NCBI Taxonomy" id="6210"/>
    <lineage>
        <taxon>Eukaryota</taxon>
        <taxon>Metazoa</taxon>
        <taxon>Spiralia</taxon>
        <taxon>Lophotrochozoa</taxon>
        <taxon>Platyhelminthes</taxon>
        <taxon>Cestoda</taxon>
        <taxon>Eucestoda</taxon>
        <taxon>Cyclophyllidea</taxon>
        <taxon>Taeniidae</taxon>
        <taxon>Echinococcus</taxon>
        <taxon>Echinococcus granulosus group</taxon>
    </lineage>
</organism>
<name>A0A068WPM2_ECHGR</name>
<dbReference type="WBParaSite" id="EgrG_000494100">
    <property type="protein sequence ID" value="EgrG_000494100"/>
    <property type="gene ID" value="EgrG_000494100"/>
</dbReference>
<proteinExistence type="predicted"/>
<dbReference type="Proteomes" id="UP000492820">
    <property type="component" value="Unassembled WGS sequence"/>
</dbReference>
<reference evidence="3" key="3">
    <citation type="submission" date="2020-10" db="UniProtKB">
        <authorList>
            <consortium name="WormBaseParasite"/>
        </authorList>
    </citation>
    <scope>IDENTIFICATION</scope>
</reference>
<evidence type="ECO:0000313" key="1">
    <source>
        <dbReference type="EMBL" id="CDS19613.1"/>
    </source>
</evidence>
<protein>
    <submittedName>
        <fullName evidence="1 3">Uncharacterized protein</fullName>
    </submittedName>
</protein>
<dbReference type="AlphaFoldDB" id="A0A068WPM2"/>
<sequence length="91" mass="10382">MANYHELAKEKLYLPIYRDTDVFTGHYLPAKVLCDGEMLISDINLRLIHPAQTEAETLENSGISTQHISPFFFRSWSLQPLLRVGHPNTLG</sequence>
<gene>
    <name evidence="1" type="ORF">EgrG_000494100</name>
</gene>
<accession>A0A068WPM2</accession>
<reference evidence="1 2" key="1">
    <citation type="journal article" date="2013" name="Nature">
        <title>The genomes of four tapeworm species reveal adaptations to parasitism.</title>
        <authorList>
            <person name="Tsai I.J."/>
            <person name="Zarowiecki M."/>
            <person name="Holroyd N."/>
            <person name="Garciarrubio A."/>
            <person name="Sanchez-Flores A."/>
            <person name="Brooks K.L."/>
            <person name="Tracey A."/>
            <person name="Bobes R.J."/>
            <person name="Fragoso G."/>
            <person name="Sciutto E."/>
            <person name="Aslett M."/>
            <person name="Beasley H."/>
            <person name="Bennett H.M."/>
            <person name="Cai J."/>
            <person name="Camicia F."/>
            <person name="Clark R."/>
            <person name="Cucher M."/>
            <person name="De Silva N."/>
            <person name="Day T.A."/>
            <person name="Deplazes P."/>
            <person name="Estrada K."/>
            <person name="Fernandez C."/>
            <person name="Holland P.W."/>
            <person name="Hou J."/>
            <person name="Hu S."/>
            <person name="Huckvale T."/>
            <person name="Hung S.S."/>
            <person name="Kamenetzky L."/>
            <person name="Keane J.A."/>
            <person name="Kiss F."/>
            <person name="Koziol U."/>
            <person name="Lambert O."/>
            <person name="Liu K."/>
            <person name="Luo X."/>
            <person name="Luo Y."/>
            <person name="Macchiaroli N."/>
            <person name="Nichol S."/>
            <person name="Paps J."/>
            <person name="Parkinson J."/>
            <person name="Pouchkina-Stantcheva N."/>
            <person name="Riddiford N."/>
            <person name="Rosenzvit M."/>
            <person name="Salinas G."/>
            <person name="Wasmuth J.D."/>
            <person name="Zamanian M."/>
            <person name="Zheng Y."/>
            <person name="Cai X."/>
            <person name="Soberon X."/>
            <person name="Olson P.D."/>
            <person name="Laclette J.P."/>
            <person name="Brehm K."/>
            <person name="Berriman M."/>
            <person name="Garciarrubio A."/>
            <person name="Bobes R.J."/>
            <person name="Fragoso G."/>
            <person name="Sanchez-Flores A."/>
            <person name="Estrada K."/>
            <person name="Cevallos M.A."/>
            <person name="Morett E."/>
            <person name="Gonzalez V."/>
            <person name="Portillo T."/>
            <person name="Ochoa-Leyva A."/>
            <person name="Jose M.V."/>
            <person name="Sciutto E."/>
            <person name="Landa A."/>
            <person name="Jimenez L."/>
            <person name="Valdes V."/>
            <person name="Carrero J.C."/>
            <person name="Larralde C."/>
            <person name="Morales-Montor J."/>
            <person name="Limon-Lason J."/>
            <person name="Soberon X."/>
            <person name="Laclette J.P."/>
        </authorList>
    </citation>
    <scope>NUCLEOTIDE SEQUENCE [LARGE SCALE GENOMIC DNA]</scope>
</reference>